<comment type="caution">
    <text evidence="7">The sequence shown here is derived from an EMBL/GenBank/DDBJ whole genome shotgun (WGS) entry which is preliminary data.</text>
</comment>
<evidence type="ECO:0000313" key="7">
    <source>
        <dbReference type="EMBL" id="RVU26834.1"/>
    </source>
</evidence>
<dbReference type="EMBL" id="SACY01000001">
    <property type="protein sequence ID" value="RVU26834.1"/>
    <property type="molecule type" value="Genomic_DNA"/>
</dbReference>
<dbReference type="GO" id="GO:0003676">
    <property type="term" value="F:nucleic acid binding"/>
    <property type="evidence" value="ECO:0007669"/>
    <property type="project" value="InterPro"/>
</dbReference>
<proteinExistence type="predicted"/>
<dbReference type="SUPFAM" id="SSF48537">
    <property type="entry name" value="Phospholipase C/P1 nuclease"/>
    <property type="match status" value="1"/>
</dbReference>
<evidence type="ECO:0000256" key="6">
    <source>
        <dbReference type="ARBA" id="ARBA00023180"/>
    </source>
</evidence>
<evidence type="ECO:0000256" key="3">
    <source>
        <dbReference type="ARBA" id="ARBA00022759"/>
    </source>
</evidence>
<dbReference type="InterPro" id="IPR003154">
    <property type="entry name" value="S1/P1nuclease"/>
</dbReference>
<organism evidence="7 8">
    <name type="scientific">Sandaracinomonas limnophila</name>
    <dbReference type="NCBI Taxonomy" id="1862386"/>
    <lineage>
        <taxon>Bacteria</taxon>
        <taxon>Pseudomonadati</taxon>
        <taxon>Bacteroidota</taxon>
        <taxon>Cytophagia</taxon>
        <taxon>Cytophagales</taxon>
        <taxon>Flectobacillaceae</taxon>
        <taxon>Sandaracinomonas</taxon>
    </lineage>
</organism>
<dbReference type="Gene3D" id="1.10.575.10">
    <property type="entry name" value="P1 Nuclease"/>
    <property type="match status" value="1"/>
</dbReference>
<accession>A0A437PX45</accession>
<evidence type="ECO:0000256" key="1">
    <source>
        <dbReference type="ARBA" id="ARBA00022722"/>
    </source>
</evidence>
<evidence type="ECO:0000256" key="2">
    <source>
        <dbReference type="ARBA" id="ARBA00022723"/>
    </source>
</evidence>
<dbReference type="Proteomes" id="UP000282832">
    <property type="component" value="Unassembled WGS sequence"/>
</dbReference>
<dbReference type="OrthoDB" id="267579at2"/>
<keyword evidence="5" id="KW-1015">Disulfide bond</keyword>
<dbReference type="GO" id="GO:0006308">
    <property type="term" value="P:DNA catabolic process"/>
    <property type="evidence" value="ECO:0007669"/>
    <property type="project" value="InterPro"/>
</dbReference>
<keyword evidence="8" id="KW-1185">Reference proteome</keyword>
<keyword evidence="3" id="KW-0255">Endonuclease</keyword>
<evidence type="ECO:0000313" key="8">
    <source>
        <dbReference type="Proteomes" id="UP000282832"/>
    </source>
</evidence>
<keyword evidence="2" id="KW-0479">Metal-binding</keyword>
<reference evidence="7 8" key="1">
    <citation type="submission" date="2019-01" db="EMBL/GenBank/DDBJ databases">
        <authorList>
            <person name="Chen W.-M."/>
        </authorList>
    </citation>
    <scope>NUCLEOTIDE SEQUENCE [LARGE SCALE GENOMIC DNA]</scope>
    <source>
        <strain evidence="7 8">FSY-15</strain>
    </source>
</reference>
<keyword evidence="4" id="KW-0378">Hydrolase</keyword>
<dbReference type="RefSeq" id="WP_127802385.1">
    <property type="nucleotide sequence ID" value="NZ_SACY01000001.1"/>
</dbReference>
<dbReference type="GO" id="GO:0016788">
    <property type="term" value="F:hydrolase activity, acting on ester bonds"/>
    <property type="evidence" value="ECO:0007669"/>
    <property type="project" value="InterPro"/>
</dbReference>
<protein>
    <submittedName>
        <fullName evidence="7">S1/P1 Nuclease</fullName>
    </submittedName>
</protein>
<dbReference type="Pfam" id="PF02265">
    <property type="entry name" value="S1-P1_nuclease"/>
    <property type="match status" value="1"/>
</dbReference>
<dbReference type="AlphaFoldDB" id="A0A437PX45"/>
<name>A0A437PX45_9BACT</name>
<keyword evidence="1" id="KW-0540">Nuclease</keyword>
<dbReference type="GO" id="GO:0046872">
    <property type="term" value="F:metal ion binding"/>
    <property type="evidence" value="ECO:0007669"/>
    <property type="project" value="UniProtKB-KW"/>
</dbReference>
<evidence type="ECO:0000256" key="5">
    <source>
        <dbReference type="ARBA" id="ARBA00023157"/>
    </source>
</evidence>
<dbReference type="CDD" id="cd10981">
    <property type="entry name" value="ZnPC_S1P1"/>
    <property type="match status" value="1"/>
</dbReference>
<keyword evidence="6" id="KW-0325">Glycoprotein</keyword>
<dbReference type="InterPro" id="IPR008947">
    <property type="entry name" value="PLipase_C/P1_nuclease_dom_sf"/>
</dbReference>
<dbReference type="GO" id="GO:0004519">
    <property type="term" value="F:endonuclease activity"/>
    <property type="evidence" value="ECO:0007669"/>
    <property type="project" value="UniProtKB-KW"/>
</dbReference>
<evidence type="ECO:0000256" key="4">
    <source>
        <dbReference type="ARBA" id="ARBA00022801"/>
    </source>
</evidence>
<sequence length="288" mass="33255">MKSTILFLLALLLIPMILFSAPWGFFAHKKINQLAIYSVPTPFNIFLKKHSLLLQEYAVLPDERRYIMEEEAQRHYIDLDHYDLTKIKFLNLKEAESKYNKDSLSAHGIVVWHIPIAYEKLKFALAEKNIEKIIKYAAELGHYVADAHVPLHTTSNYDGQKTGQTGIHSFWESRIPEILNQDLEEWLGQAKYISNVQQEAWEYVLGSNVLVNKLLESEKKLSNNTAASKKYTFEQKGKTLIKTYSKEYSLAYHKLLNRSIENRFSAAVLAVSSLWYSAWLEAGQPNLN</sequence>
<gene>
    <name evidence="7" type="ORF">EOJ36_02230</name>
</gene>